<reference evidence="14 15" key="1">
    <citation type="submission" date="2018-09" db="EMBL/GenBank/DDBJ databases">
        <title>Genome sequencing of strain 6GH32-13.</title>
        <authorList>
            <person name="Weon H.-Y."/>
            <person name="Heo J."/>
            <person name="Kwon S.-W."/>
        </authorList>
    </citation>
    <scope>NUCLEOTIDE SEQUENCE [LARGE SCALE GENOMIC DNA]</scope>
    <source>
        <strain evidence="14 15">5GH32-13</strain>
    </source>
</reference>
<keyword evidence="12" id="KW-0325">Glycoprotein</keyword>
<dbReference type="GO" id="GO:0006508">
    <property type="term" value="P:proteolysis"/>
    <property type="evidence" value="ECO:0007669"/>
    <property type="project" value="UniProtKB-KW"/>
</dbReference>
<proteinExistence type="predicted"/>
<keyword evidence="10" id="KW-0482">Metalloprotease</keyword>
<dbReference type="GO" id="GO:0046872">
    <property type="term" value="F:metal ion binding"/>
    <property type="evidence" value="ECO:0007669"/>
    <property type="project" value="UniProtKB-KW"/>
</dbReference>
<evidence type="ECO:0000256" key="9">
    <source>
        <dbReference type="ARBA" id="ARBA00022989"/>
    </source>
</evidence>
<accession>A0A3B7MM10</accession>
<dbReference type="Pfam" id="PF01963">
    <property type="entry name" value="TraB_PrgY_gumN"/>
    <property type="match status" value="1"/>
</dbReference>
<feature type="chain" id="PRO_5017640877" evidence="13">
    <location>
        <begin position="22"/>
        <end position="456"/>
    </location>
</feature>
<dbReference type="InterPro" id="IPR040230">
    <property type="entry name" value="TIKI1/2-like"/>
</dbReference>
<keyword evidence="7 13" id="KW-0732">Signal</keyword>
<protein>
    <submittedName>
        <fullName evidence="14">TraB/GumN family protein</fullName>
    </submittedName>
</protein>
<dbReference type="InterPro" id="IPR002816">
    <property type="entry name" value="TraB/PrgY/GumN_fam"/>
</dbReference>
<evidence type="ECO:0000313" key="14">
    <source>
        <dbReference type="EMBL" id="AXY75482.1"/>
    </source>
</evidence>
<comment type="cofactor">
    <cofactor evidence="2">
        <name>Co(2+)</name>
        <dbReference type="ChEBI" id="CHEBI:48828"/>
    </cofactor>
</comment>
<keyword evidence="5" id="KW-0812">Transmembrane</keyword>
<dbReference type="GO" id="GO:0016020">
    <property type="term" value="C:membrane"/>
    <property type="evidence" value="ECO:0007669"/>
    <property type="project" value="UniProtKB-SubCell"/>
</dbReference>
<feature type="signal peptide" evidence="13">
    <location>
        <begin position="1"/>
        <end position="21"/>
    </location>
</feature>
<keyword evidence="4" id="KW-0645">Protease</keyword>
<keyword evidence="11" id="KW-0472">Membrane</keyword>
<dbReference type="CDD" id="cd14789">
    <property type="entry name" value="Tiki"/>
    <property type="match status" value="1"/>
</dbReference>
<evidence type="ECO:0000256" key="4">
    <source>
        <dbReference type="ARBA" id="ARBA00022670"/>
    </source>
</evidence>
<keyword evidence="9" id="KW-1133">Transmembrane helix</keyword>
<dbReference type="OrthoDB" id="9798714at2"/>
<dbReference type="EMBL" id="CP032157">
    <property type="protein sequence ID" value="AXY75482.1"/>
    <property type="molecule type" value="Genomic_DNA"/>
</dbReference>
<keyword evidence="8" id="KW-0378">Hydrolase</keyword>
<evidence type="ECO:0000256" key="10">
    <source>
        <dbReference type="ARBA" id="ARBA00023049"/>
    </source>
</evidence>
<dbReference type="RefSeq" id="WP_119051363.1">
    <property type="nucleotide sequence ID" value="NZ_CP032157.1"/>
</dbReference>
<dbReference type="KEGG" id="pseg:D3H65_16505"/>
<dbReference type="GO" id="GO:0030178">
    <property type="term" value="P:negative regulation of Wnt signaling pathway"/>
    <property type="evidence" value="ECO:0007669"/>
    <property type="project" value="InterPro"/>
</dbReference>
<evidence type="ECO:0000256" key="11">
    <source>
        <dbReference type="ARBA" id="ARBA00023136"/>
    </source>
</evidence>
<sequence length="456" mass="51325">MRKTVLPILLLLSFYSTPLLARQRSQTSKPSPAAKPPVKDIGKKYPSLLWEITGNGLKKPSYLFGTMHVSDKLAFHLGDTFYNAIKSAEVVALETNPETWQDDYSKSAFFGAKGKGAGNNLGRGNWQSATDNMRITTFAIDSYEDAIKAALSVEPSMINGMLYRTDGARTADFEEDTFLDMYIFQVGKKLGKRLSGVENFEESEKLVMEAYKDMIRDQNRKKKSYDMEGTMTNPKKVEEAYRRGDLDMLDSLEAMTVLSDAFQEKFLYKRNEIQANSIDSIIKKQSLFVGVGAAHLPGTRGVIEMLRQKGYTLRPVMMDGRNSTQKESIAKIRMPHTYTTQSPTDGFYKVSIPGRKFYQFTDWSGMDVVQYADLVNGAYYMVTRIKTNSLALGHSAETVSRKVDSLLYENVPGKIIKKTAIMKNGYKGYDIVNRTRRGITNGIIFSLPLLNSFCSK</sequence>
<dbReference type="AlphaFoldDB" id="A0A3B7MM10"/>
<evidence type="ECO:0000256" key="13">
    <source>
        <dbReference type="SAM" id="SignalP"/>
    </source>
</evidence>
<keyword evidence="6" id="KW-0479">Metal-binding</keyword>
<evidence type="ECO:0000256" key="1">
    <source>
        <dbReference type="ARBA" id="ARBA00001936"/>
    </source>
</evidence>
<evidence type="ECO:0000256" key="7">
    <source>
        <dbReference type="ARBA" id="ARBA00022729"/>
    </source>
</evidence>
<organism evidence="14 15">
    <name type="scientific">Paraflavitalea soli</name>
    <dbReference type="NCBI Taxonomy" id="2315862"/>
    <lineage>
        <taxon>Bacteria</taxon>
        <taxon>Pseudomonadati</taxon>
        <taxon>Bacteroidota</taxon>
        <taxon>Chitinophagia</taxon>
        <taxon>Chitinophagales</taxon>
        <taxon>Chitinophagaceae</taxon>
        <taxon>Paraflavitalea</taxon>
    </lineage>
</organism>
<evidence type="ECO:0000256" key="3">
    <source>
        <dbReference type="ARBA" id="ARBA00004479"/>
    </source>
</evidence>
<evidence type="ECO:0000256" key="12">
    <source>
        <dbReference type="ARBA" id="ARBA00023180"/>
    </source>
</evidence>
<comment type="cofactor">
    <cofactor evidence="1">
        <name>Mn(2+)</name>
        <dbReference type="ChEBI" id="CHEBI:29035"/>
    </cofactor>
</comment>
<evidence type="ECO:0000313" key="15">
    <source>
        <dbReference type="Proteomes" id="UP000263900"/>
    </source>
</evidence>
<dbReference type="GO" id="GO:0004222">
    <property type="term" value="F:metalloendopeptidase activity"/>
    <property type="evidence" value="ECO:0007669"/>
    <property type="project" value="TreeGrafter"/>
</dbReference>
<evidence type="ECO:0000256" key="8">
    <source>
        <dbReference type="ARBA" id="ARBA00022801"/>
    </source>
</evidence>
<name>A0A3B7MM10_9BACT</name>
<dbReference type="PANTHER" id="PTHR31120:SF6">
    <property type="entry name" value="METALLOPROTEASE TIKI HOMOLOG"/>
    <property type="match status" value="1"/>
</dbReference>
<dbReference type="PANTHER" id="PTHR31120">
    <property type="entry name" value="METALLOPROTEASE TIKI"/>
    <property type="match status" value="1"/>
</dbReference>
<evidence type="ECO:0000256" key="5">
    <source>
        <dbReference type="ARBA" id="ARBA00022692"/>
    </source>
</evidence>
<gene>
    <name evidence="14" type="ORF">D3H65_16505</name>
</gene>
<evidence type="ECO:0000256" key="6">
    <source>
        <dbReference type="ARBA" id="ARBA00022723"/>
    </source>
</evidence>
<comment type="subcellular location">
    <subcellularLocation>
        <location evidence="3">Membrane</location>
        <topology evidence="3">Single-pass type I membrane protein</topology>
    </subcellularLocation>
</comment>
<dbReference type="Proteomes" id="UP000263900">
    <property type="component" value="Chromosome"/>
</dbReference>
<keyword evidence="15" id="KW-1185">Reference proteome</keyword>
<evidence type="ECO:0000256" key="2">
    <source>
        <dbReference type="ARBA" id="ARBA00001941"/>
    </source>
</evidence>